<name>A0AAD7ZLG5_DIPPU</name>
<keyword evidence="2" id="KW-1185">Reference proteome</keyword>
<dbReference type="Proteomes" id="UP001233999">
    <property type="component" value="Unassembled WGS sequence"/>
</dbReference>
<evidence type="ECO:0000313" key="2">
    <source>
        <dbReference type="Proteomes" id="UP001233999"/>
    </source>
</evidence>
<gene>
    <name evidence="1" type="ORF">L9F63_022755</name>
</gene>
<organism evidence="1 2">
    <name type="scientific">Diploptera punctata</name>
    <name type="common">Pacific beetle cockroach</name>
    <dbReference type="NCBI Taxonomy" id="6984"/>
    <lineage>
        <taxon>Eukaryota</taxon>
        <taxon>Metazoa</taxon>
        <taxon>Ecdysozoa</taxon>
        <taxon>Arthropoda</taxon>
        <taxon>Hexapoda</taxon>
        <taxon>Insecta</taxon>
        <taxon>Pterygota</taxon>
        <taxon>Neoptera</taxon>
        <taxon>Polyneoptera</taxon>
        <taxon>Dictyoptera</taxon>
        <taxon>Blattodea</taxon>
        <taxon>Blaberoidea</taxon>
        <taxon>Blaberidae</taxon>
        <taxon>Diplopterinae</taxon>
        <taxon>Diploptera</taxon>
    </lineage>
</organism>
<reference evidence="1" key="1">
    <citation type="journal article" date="2023" name="IScience">
        <title>Live-bearing cockroach genome reveals convergent evolutionary mechanisms linked to viviparity in insects and beyond.</title>
        <authorList>
            <person name="Fouks B."/>
            <person name="Harrison M.C."/>
            <person name="Mikhailova A.A."/>
            <person name="Marchal E."/>
            <person name="English S."/>
            <person name="Carruthers M."/>
            <person name="Jennings E.C."/>
            <person name="Chiamaka E.L."/>
            <person name="Frigard R.A."/>
            <person name="Pippel M."/>
            <person name="Attardo G.M."/>
            <person name="Benoit J.B."/>
            <person name="Bornberg-Bauer E."/>
            <person name="Tobe S.S."/>
        </authorList>
    </citation>
    <scope>NUCLEOTIDE SEQUENCE</scope>
    <source>
        <strain evidence="1">Stay&amp;Tobe</strain>
    </source>
</reference>
<sequence>TYYLFFGVAFFHGLECLNCVRLASRTLYTRERARVVQVSYATGMSICARNCWLLGIMQTLPSGVNTNCGRYFYISMNVHKYG</sequence>
<comment type="caution">
    <text evidence="1">The sequence shown here is derived from an EMBL/GenBank/DDBJ whole genome shotgun (WGS) entry which is preliminary data.</text>
</comment>
<feature type="non-terminal residue" evidence="1">
    <location>
        <position position="1"/>
    </location>
</feature>
<dbReference type="AlphaFoldDB" id="A0AAD7ZLG5"/>
<feature type="non-terminal residue" evidence="1">
    <location>
        <position position="82"/>
    </location>
</feature>
<dbReference type="EMBL" id="JASPKZ010007718">
    <property type="protein sequence ID" value="KAJ9582904.1"/>
    <property type="molecule type" value="Genomic_DNA"/>
</dbReference>
<protein>
    <submittedName>
        <fullName evidence="1">Uncharacterized protein</fullName>
    </submittedName>
</protein>
<evidence type="ECO:0000313" key="1">
    <source>
        <dbReference type="EMBL" id="KAJ9582904.1"/>
    </source>
</evidence>
<proteinExistence type="predicted"/>
<accession>A0AAD7ZLG5</accession>
<reference evidence="1" key="2">
    <citation type="submission" date="2023-05" db="EMBL/GenBank/DDBJ databases">
        <authorList>
            <person name="Fouks B."/>
        </authorList>
    </citation>
    <scope>NUCLEOTIDE SEQUENCE</scope>
    <source>
        <strain evidence="1">Stay&amp;Tobe</strain>
        <tissue evidence="1">Testes</tissue>
    </source>
</reference>